<dbReference type="Gene3D" id="3.40.50.720">
    <property type="entry name" value="NAD(P)-binding Rossmann-like Domain"/>
    <property type="match status" value="1"/>
</dbReference>
<dbReference type="InterPro" id="IPR036736">
    <property type="entry name" value="ACP-like_sf"/>
</dbReference>
<feature type="compositionally biased region" description="Acidic residues" evidence="5">
    <location>
        <begin position="916"/>
        <end position="930"/>
    </location>
</feature>
<feature type="non-terminal residue" evidence="8">
    <location>
        <position position="1"/>
    </location>
</feature>
<dbReference type="InterPro" id="IPR020807">
    <property type="entry name" value="PKS_DH"/>
</dbReference>
<dbReference type="Pfam" id="PF21089">
    <property type="entry name" value="PKS_DH_N"/>
    <property type="match status" value="1"/>
</dbReference>
<dbReference type="RefSeq" id="WP_133056174.1">
    <property type="nucleotide sequence ID" value="NZ_NCXO01000090.1"/>
</dbReference>
<evidence type="ECO:0000259" key="7">
    <source>
        <dbReference type="PROSITE" id="PS52019"/>
    </source>
</evidence>
<feature type="domain" description="PKS/mFAS DH" evidence="7">
    <location>
        <begin position="511"/>
        <end position="794"/>
    </location>
</feature>
<dbReference type="Pfam" id="PF00550">
    <property type="entry name" value="PP-binding"/>
    <property type="match status" value="1"/>
</dbReference>
<dbReference type="SUPFAM" id="SSF47336">
    <property type="entry name" value="ACP-like"/>
    <property type="match status" value="1"/>
</dbReference>
<feature type="region of interest" description="Disordered" evidence="5">
    <location>
        <begin position="1"/>
        <end position="25"/>
    </location>
</feature>
<dbReference type="CDD" id="cd05274">
    <property type="entry name" value="KR_FAS_SDR_x"/>
    <property type="match status" value="1"/>
</dbReference>
<dbReference type="InterPro" id="IPR013968">
    <property type="entry name" value="PKS_KR"/>
</dbReference>
<evidence type="ECO:0008006" key="10">
    <source>
        <dbReference type="Google" id="ProtNLM"/>
    </source>
</evidence>
<reference evidence="8 9" key="1">
    <citation type="submission" date="2017-04" db="EMBL/GenBank/DDBJ databases">
        <title>The new phylogeny of genus Mycobacterium.</title>
        <authorList>
            <person name="Tortoli E."/>
            <person name="Trovato A."/>
            <person name="Cirillo D.M."/>
        </authorList>
    </citation>
    <scope>NUCLEOTIDE SEQUENCE [LARGE SCALE GENOMIC DNA]</scope>
    <source>
        <strain evidence="8 9">KCTC 19819</strain>
    </source>
</reference>
<dbReference type="InterPro" id="IPR049552">
    <property type="entry name" value="PKS_DH_N"/>
</dbReference>
<evidence type="ECO:0000313" key="8">
    <source>
        <dbReference type="EMBL" id="OSC23470.1"/>
    </source>
</evidence>
<dbReference type="SMART" id="SM00822">
    <property type="entry name" value="PKS_KR"/>
    <property type="match status" value="1"/>
</dbReference>
<dbReference type="PROSITE" id="PS50075">
    <property type="entry name" value="CARRIER"/>
    <property type="match status" value="1"/>
</dbReference>
<accession>A0AA91SPQ9</accession>
<dbReference type="GO" id="GO:0031177">
    <property type="term" value="F:phosphopantetheine binding"/>
    <property type="evidence" value="ECO:0007669"/>
    <property type="project" value="InterPro"/>
</dbReference>
<proteinExistence type="predicted"/>
<keyword evidence="3" id="KW-0808">Transferase</keyword>
<dbReference type="InterPro" id="IPR049900">
    <property type="entry name" value="PKS_mFAS_DH"/>
</dbReference>
<dbReference type="InterPro" id="IPR006162">
    <property type="entry name" value="Ppantetheine_attach_site"/>
</dbReference>
<feature type="compositionally biased region" description="Basic and acidic residues" evidence="5">
    <location>
        <begin position="894"/>
        <end position="908"/>
    </location>
</feature>
<keyword evidence="9" id="KW-1185">Reference proteome</keyword>
<dbReference type="Pfam" id="PF14765">
    <property type="entry name" value="PS-DH"/>
    <property type="match status" value="1"/>
</dbReference>
<dbReference type="SMART" id="SM00823">
    <property type="entry name" value="PKS_PP"/>
    <property type="match status" value="1"/>
</dbReference>
<feature type="active site" description="Proton donor; for dehydratase activity" evidence="4">
    <location>
        <position position="714"/>
    </location>
</feature>
<dbReference type="Gene3D" id="3.10.129.110">
    <property type="entry name" value="Polyketide synthase dehydratase"/>
    <property type="match status" value="1"/>
</dbReference>
<evidence type="ECO:0000256" key="5">
    <source>
        <dbReference type="SAM" id="MobiDB-lite"/>
    </source>
</evidence>
<evidence type="ECO:0000256" key="4">
    <source>
        <dbReference type="PROSITE-ProRule" id="PRU01363"/>
    </source>
</evidence>
<dbReference type="PANTHER" id="PTHR43775:SF51">
    <property type="entry name" value="INACTIVE PHENOLPHTHIOCEROL SYNTHESIS POLYKETIDE SYNTHASE TYPE I PKS1-RELATED"/>
    <property type="match status" value="1"/>
</dbReference>
<dbReference type="GO" id="GO:0006633">
    <property type="term" value="P:fatty acid biosynthetic process"/>
    <property type="evidence" value="ECO:0007669"/>
    <property type="project" value="TreeGrafter"/>
</dbReference>
<dbReference type="InterPro" id="IPR036291">
    <property type="entry name" value="NAD(P)-bd_dom_sf"/>
</dbReference>
<protein>
    <recommendedName>
        <fullName evidence="10">Polyketide synthase</fullName>
    </recommendedName>
</protein>
<dbReference type="Gene3D" id="1.10.1200.10">
    <property type="entry name" value="ACP-like"/>
    <property type="match status" value="1"/>
</dbReference>
<dbReference type="SMART" id="SM00826">
    <property type="entry name" value="PKS_DH"/>
    <property type="match status" value="1"/>
</dbReference>
<comment type="caution">
    <text evidence="8">The sequence shown here is derived from an EMBL/GenBank/DDBJ whole genome shotgun (WGS) entry which is preliminary data.</text>
</comment>
<dbReference type="Proteomes" id="UP000193577">
    <property type="component" value="Unassembled WGS sequence"/>
</dbReference>
<dbReference type="InterPro" id="IPR050091">
    <property type="entry name" value="PKS_NRPS_Biosynth_Enz"/>
</dbReference>
<evidence type="ECO:0000256" key="1">
    <source>
        <dbReference type="ARBA" id="ARBA00022450"/>
    </source>
</evidence>
<dbReference type="InterPro" id="IPR049551">
    <property type="entry name" value="PKS_DH_C"/>
</dbReference>
<feature type="region of interest" description="Disordered" evidence="5">
    <location>
        <begin position="202"/>
        <end position="234"/>
    </location>
</feature>
<dbReference type="InterPro" id="IPR020806">
    <property type="entry name" value="PKS_PP-bd"/>
</dbReference>
<feature type="domain" description="Carrier" evidence="6">
    <location>
        <begin position="812"/>
        <end position="889"/>
    </location>
</feature>
<dbReference type="InterPro" id="IPR009081">
    <property type="entry name" value="PP-bd_ACP"/>
</dbReference>
<feature type="active site" description="Proton acceptor; for dehydratase activity" evidence="4">
    <location>
        <position position="544"/>
    </location>
</feature>
<name>A0AA91SPQ9_9MYCO</name>
<dbReference type="SMART" id="SM01294">
    <property type="entry name" value="PKS_PP_betabranch"/>
    <property type="match status" value="1"/>
</dbReference>
<dbReference type="InterPro" id="IPR057326">
    <property type="entry name" value="KR_dom"/>
</dbReference>
<dbReference type="AlphaFoldDB" id="A0AA91SPQ9"/>
<dbReference type="Pfam" id="PF08659">
    <property type="entry name" value="KR"/>
    <property type="match status" value="1"/>
</dbReference>
<evidence type="ECO:0000313" key="9">
    <source>
        <dbReference type="Proteomes" id="UP000193577"/>
    </source>
</evidence>
<feature type="region of interest" description="N-terminal hotdog fold" evidence="4">
    <location>
        <begin position="511"/>
        <end position="651"/>
    </location>
</feature>
<sequence>PWHHTHHWTPLHPPTINTTESHAAPTTVPDDWRYELVWPTDELATSTGSGAAQTEGRWLVIGDAALGDELAETLRCPVTCAEPSAISQAPSENLAGVTRVLYAPELTADRFDIAAPYRLFGELRRLAVALTQSRERPTLTVVTRNAQPVVDAGQVNPAHAILWGLARTLAVEHPEIWGGIIDVDDALPPELLARTLREETAADSRDDQVAYHGGRRHVPRLRRDTTASSESASLTPGTSQLVIGATGSIGPALIGQLAAMGASTVVAVSRNPGARLEEIAEELPGTRLVTVAADAADPAAMAELFARFGADLPPLDGIYLAALGGGPALLDQMSDDDVAAMFRPKLDAAAVLHKLSLKTPVRRFVLFSSITGILGSRWLGHYTAAGAYLDAFAQARHALGLPATVIDWGLWRTDEQENPETTDVGLRPMAREVAITALSDLLGTGAPVRAIVVDADWAQLAARYRIRTELPVLDEVVPETPALPAESSDTDTQWQAIQQRLRAAVAPAHDGALLGHHIVVDTAPPLHWWQASLTPGTTPYPGVHRVDGVDVVPVSVLIATVWQAGGACGASALRDVTFDYPIVVDRHRTIRVVADAADATDADAQADGAETASGTITVTSSAVDTGSATAPGTDHWVTHARATIRAAPFAAGGTAAAEPTPATPYGDVSMAEVQRTFGIEGQPFAWSVDSLRRGSGVVHAELTAPQGAPTALLDAAVHLARLVDSADTRLLLPAGAETVWLAESAPDAAVAQVRRCDGDETDLIVDIAVTGHDHTPIIDIRGLRFTAVDAAAPPEDGATAPARDWSRMDPTTIRSELETTLQAILAGELGMPAAAVNVEQPFPELGLDSMMAMTMLREAKKAVGVDLSATMLWNHPTISALAAHLAETLAPPSTERRVDPRRDGRDGDTGDTGDTGTDDTDSTDSTDGADETAGGLLDELFASVESGGTQ</sequence>
<dbReference type="PROSITE" id="PS52019">
    <property type="entry name" value="PKS_MFAS_DH"/>
    <property type="match status" value="1"/>
</dbReference>
<dbReference type="EMBL" id="NCXO01000090">
    <property type="protein sequence ID" value="OSC23470.1"/>
    <property type="molecule type" value="Genomic_DNA"/>
</dbReference>
<keyword evidence="1" id="KW-0596">Phosphopantetheine</keyword>
<feature type="region of interest" description="Disordered" evidence="5">
    <location>
        <begin position="889"/>
        <end position="950"/>
    </location>
</feature>
<dbReference type="SUPFAM" id="SSF51735">
    <property type="entry name" value="NAD(P)-binding Rossmann-fold domains"/>
    <property type="match status" value="2"/>
</dbReference>
<evidence type="ECO:0000256" key="2">
    <source>
        <dbReference type="ARBA" id="ARBA00022553"/>
    </source>
</evidence>
<keyword evidence="2" id="KW-0597">Phosphoprotein</keyword>
<gene>
    <name evidence="8" type="ORF">B8W67_19870</name>
</gene>
<dbReference type="PANTHER" id="PTHR43775">
    <property type="entry name" value="FATTY ACID SYNTHASE"/>
    <property type="match status" value="1"/>
</dbReference>
<feature type="region of interest" description="C-terminal hotdog fold" evidence="4">
    <location>
        <begin position="665"/>
        <end position="794"/>
    </location>
</feature>
<dbReference type="InterPro" id="IPR042104">
    <property type="entry name" value="PKS_dehydratase_sf"/>
</dbReference>
<dbReference type="PROSITE" id="PS00012">
    <property type="entry name" value="PHOSPHOPANTETHEINE"/>
    <property type="match status" value="1"/>
</dbReference>
<evidence type="ECO:0000259" key="6">
    <source>
        <dbReference type="PROSITE" id="PS50075"/>
    </source>
</evidence>
<organism evidence="8 9">
    <name type="scientific">Mycolicibacillus koreensis</name>
    <dbReference type="NCBI Taxonomy" id="1069220"/>
    <lineage>
        <taxon>Bacteria</taxon>
        <taxon>Bacillati</taxon>
        <taxon>Actinomycetota</taxon>
        <taxon>Actinomycetes</taxon>
        <taxon>Mycobacteriales</taxon>
        <taxon>Mycobacteriaceae</taxon>
        <taxon>Mycolicibacillus</taxon>
    </lineage>
</organism>
<dbReference type="GO" id="GO:0004312">
    <property type="term" value="F:fatty acid synthase activity"/>
    <property type="evidence" value="ECO:0007669"/>
    <property type="project" value="TreeGrafter"/>
</dbReference>
<evidence type="ECO:0000256" key="3">
    <source>
        <dbReference type="ARBA" id="ARBA00022679"/>
    </source>
</evidence>